<protein>
    <submittedName>
        <fullName evidence="2">HET-domain-containing protein</fullName>
    </submittedName>
</protein>
<dbReference type="PANTHER" id="PTHR33112">
    <property type="entry name" value="DOMAIN PROTEIN, PUTATIVE-RELATED"/>
    <property type="match status" value="1"/>
</dbReference>
<dbReference type="InterPro" id="IPR010730">
    <property type="entry name" value="HET"/>
</dbReference>
<reference evidence="2 3" key="1">
    <citation type="submission" date="2016-12" db="EMBL/GenBank/DDBJ databases">
        <title>The genomes of Aspergillus section Nigri reveals drivers in fungal speciation.</title>
        <authorList>
            <consortium name="DOE Joint Genome Institute"/>
            <person name="Vesth T.C."/>
            <person name="Nybo J."/>
            <person name="Theobald S."/>
            <person name="Brandl J."/>
            <person name="Frisvad J.C."/>
            <person name="Nielsen K.F."/>
            <person name="Lyhne E.K."/>
            <person name="Kogle M.E."/>
            <person name="Kuo A."/>
            <person name="Riley R."/>
            <person name="Clum A."/>
            <person name="Nolan M."/>
            <person name="Lipzen A."/>
            <person name="Salamov A."/>
            <person name="Henrissat B."/>
            <person name="Wiebenga A."/>
            <person name="De Vries R.P."/>
            <person name="Grigoriev I.V."/>
            <person name="Mortensen U.H."/>
            <person name="Andersen M.R."/>
            <person name="Baker S.E."/>
        </authorList>
    </citation>
    <scope>NUCLEOTIDE SEQUENCE [LARGE SCALE GENOMIC DNA]</scope>
    <source>
        <strain evidence="2 3">CBS 115572</strain>
    </source>
</reference>
<dbReference type="PANTHER" id="PTHR33112:SF16">
    <property type="entry name" value="HETEROKARYON INCOMPATIBILITY DOMAIN-CONTAINING PROTEIN"/>
    <property type="match status" value="1"/>
</dbReference>
<comment type="caution">
    <text evidence="2">The sequence shown here is derived from an EMBL/GenBank/DDBJ whole genome shotgun (WGS) entry which is preliminary data.</text>
</comment>
<dbReference type="Pfam" id="PF06985">
    <property type="entry name" value="HET"/>
    <property type="match status" value="1"/>
</dbReference>
<evidence type="ECO:0000313" key="3">
    <source>
        <dbReference type="Proteomes" id="UP000246702"/>
    </source>
</evidence>
<dbReference type="STRING" id="1450535.A0A317X4P0"/>
<name>A0A317X4P0_9EURO</name>
<sequence>MSSNLCDKCKFLYLGAESLGRYGFKKQFENGEVHLQFPAGQQSVSNHYECRDNLPDLPQLGESAAAGCRFCALLRDSLLRGIRESRHHWALKKHDKGRFTVKVAKLSLLAAYKTLEEKSKSVAICVEWDVLLLGRDRSPNDFTGPDGRVYFKFCAHSDDPLARYSGIAYRHPGEDVLSAKNAKVIRDQLMECDKEHNHTSPPIRFGESESDRLPSRLIEITQNKNGRKLRLVETKGLDDPRRAPGSNCREGTEGIKYVALSYRWGHDDFLTTSPSNLKDHFQNIPLPSSSDGNTVETLPRGFVDVVDICCELNISYLWIDSLCIVQKEKKTIDETLLKTQQEESRRDWATESAKMHSIYMSAYLTILLVATGTPSKVLDSMLEISYSIENHPEIQGSFWIEPLFYTVELDHLVWNPFLAAKDELDSSAWNTRGWTLQERLLSPRKLYIGVTDMLGLGLLTCPARMDYGHDIEDIKRPRRHNSLDKLEVGTSAVAATGVPGQTYGIEKLYQAWYRIVEDYTCRDLTVSSDKLPALSGIARTHSLALDDQYIAGILVQDLAMGLLWAPRYAMNPGSDRYFGERKRKPLTCSEQYRAPSWSYPEIEVLGHDLIPEYNHDHYGQLAIDQKNGGYVKLGAKIRAAQMQPRYEPQPDMVHPNFPELERPKSPERGFQLREVQVPNNADESKSDTIFLDHSESYPDAEEVFLMIVARGGQPLYSQPGQYKLGSRSAGLVLRNCPDQTRMKLERIGFYSHFWDMGLTSIFDDCEPQAVYLV</sequence>
<organism evidence="2 3">
    <name type="scientific">Aspergillus sclerotioniger CBS 115572</name>
    <dbReference type="NCBI Taxonomy" id="1450535"/>
    <lineage>
        <taxon>Eukaryota</taxon>
        <taxon>Fungi</taxon>
        <taxon>Dikarya</taxon>
        <taxon>Ascomycota</taxon>
        <taxon>Pezizomycotina</taxon>
        <taxon>Eurotiomycetes</taxon>
        <taxon>Eurotiomycetidae</taxon>
        <taxon>Eurotiales</taxon>
        <taxon>Aspergillaceae</taxon>
        <taxon>Aspergillus</taxon>
        <taxon>Aspergillus subgen. Circumdati</taxon>
    </lineage>
</organism>
<evidence type="ECO:0000259" key="1">
    <source>
        <dbReference type="Pfam" id="PF06985"/>
    </source>
</evidence>
<gene>
    <name evidence="2" type="ORF">BO94DRAFT_554315</name>
</gene>
<dbReference type="GeneID" id="37115850"/>
<accession>A0A317X4P0</accession>
<proteinExistence type="predicted"/>
<dbReference type="Proteomes" id="UP000246702">
    <property type="component" value="Unassembled WGS sequence"/>
</dbReference>
<dbReference type="AlphaFoldDB" id="A0A317X4P0"/>
<dbReference type="OrthoDB" id="5125733at2759"/>
<dbReference type="EMBL" id="MSFK01000006">
    <property type="protein sequence ID" value="PWY93569.1"/>
    <property type="molecule type" value="Genomic_DNA"/>
</dbReference>
<feature type="domain" description="Heterokaryon incompatibility" evidence="1">
    <location>
        <begin position="257"/>
        <end position="438"/>
    </location>
</feature>
<keyword evidence="3" id="KW-1185">Reference proteome</keyword>
<evidence type="ECO:0000313" key="2">
    <source>
        <dbReference type="EMBL" id="PWY93569.1"/>
    </source>
</evidence>
<dbReference type="RefSeq" id="XP_025470330.1">
    <property type="nucleotide sequence ID" value="XM_025613707.1"/>
</dbReference>